<evidence type="ECO:0000313" key="1">
    <source>
        <dbReference type="EMBL" id="TLD69256.1"/>
    </source>
</evidence>
<dbReference type="RefSeq" id="WP_138087670.1">
    <property type="nucleotide sequence ID" value="NZ_VAUV01000014.1"/>
</dbReference>
<sequence length="180" mass="20198">MITQTRATQSSHAKIRRLVTSLSSQRNGLMMHVVWYGDQGEELPEFLNKRWIKTYREPALLPHSKNRNLALIHLSENPPPSDAIIGFPDDDAFYPAGFWRAMRGVFAAGMDYVVTTQVPFGPVVPMGDATKMGERLTLRRQMWHSSSVTMFFRADVVGKTGLFNEELGLGTPIEGGEDTE</sequence>
<keyword evidence="2" id="KW-1185">Reference proteome</keyword>
<dbReference type="InterPro" id="IPR029044">
    <property type="entry name" value="Nucleotide-diphossugar_trans"/>
</dbReference>
<dbReference type="AlphaFoldDB" id="A0A5R8KAC2"/>
<dbReference type="SUPFAM" id="SSF53448">
    <property type="entry name" value="Nucleotide-diphospho-sugar transferases"/>
    <property type="match status" value="1"/>
</dbReference>
<name>A0A5R8KAC2_9BACT</name>
<protein>
    <recommendedName>
        <fullName evidence="3">Glycosyltransferase family 2 protein</fullName>
    </recommendedName>
</protein>
<proteinExistence type="predicted"/>
<accession>A0A5R8KAC2</accession>
<evidence type="ECO:0008006" key="3">
    <source>
        <dbReference type="Google" id="ProtNLM"/>
    </source>
</evidence>
<organism evidence="1 2">
    <name type="scientific">Phragmitibacter flavus</name>
    <dbReference type="NCBI Taxonomy" id="2576071"/>
    <lineage>
        <taxon>Bacteria</taxon>
        <taxon>Pseudomonadati</taxon>
        <taxon>Verrucomicrobiota</taxon>
        <taxon>Verrucomicrobiia</taxon>
        <taxon>Verrucomicrobiales</taxon>
        <taxon>Verrucomicrobiaceae</taxon>
        <taxon>Phragmitibacter</taxon>
    </lineage>
</organism>
<gene>
    <name evidence="1" type="ORF">FEM03_17945</name>
</gene>
<evidence type="ECO:0000313" key="2">
    <source>
        <dbReference type="Proteomes" id="UP000306196"/>
    </source>
</evidence>
<dbReference type="OrthoDB" id="597270at2"/>
<comment type="caution">
    <text evidence="1">The sequence shown here is derived from an EMBL/GenBank/DDBJ whole genome shotgun (WGS) entry which is preliminary data.</text>
</comment>
<reference evidence="1 2" key="1">
    <citation type="submission" date="2019-05" db="EMBL/GenBank/DDBJ databases">
        <title>Verrucobacter flavum gen. nov., sp. nov. a new member of the family Verrucomicrobiaceae.</title>
        <authorList>
            <person name="Szuroczki S."/>
            <person name="Abbaszade G."/>
            <person name="Szabo A."/>
            <person name="Felfoldi T."/>
            <person name="Schumann P."/>
            <person name="Boka K."/>
            <person name="Keki Z."/>
            <person name="Toumi M."/>
            <person name="Toth E."/>
        </authorList>
    </citation>
    <scope>NUCLEOTIDE SEQUENCE [LARGE SCALE GENOMIC DNA]</scope>
    <source>
        <strain evidence="1 2">MG-N-17</strain>
    </source>
</reference>
<dbReference type="Gene3D" id="3.90.550.10">
    <property type="entry name" value="Spore Coat Polysaccharide Biosynthesis Protein SpsA, Chain A"/>
    <property type="match status" value="1"/>
</dbReference>
<dbReference type="EMBL" id="VAUV01000014">
    <property type="protein sequence ID" value="TLD69256.1"/>
    <property type="molecule type" value="Genomic_DNA"/>
</dbReference>
<dbReference type="Proteomes" id="UP000306196">
    <property type="component" value="Unassembled WGS sequence"/>
</dbReference>